<keyword evidence="4" id="KW-1185">Reference proteome</keyword>
<dbReference type="SUPFAM" id="SSF82199">
    <property type="entry name" value="SET domain"/>
    <property type="match status" value="1"/>
</dbReference>
<evidence type="ECO:0000256" key="1">
    <source>
        <dbReference type="SAM" id="MobiDB-lite"/>
    </source>
</evidence>
<dbReference type="SMART" id="SM00317">
    <property type="entry name" value="SET"/>
    <property type="match status" value="1"/>
</dbReference>
<evidence type="ECO:0000313" key="3">
    <source>
        <dbReference type="EMBL" id="KAK4212573.1"/>
    </source>
</evidence>
<name>A0AAN7B6E1_9PEZI</name>
<dbReference type="Proteomes" id="UP001301769">
    <property type="component" value="Unassembled WGS sequence"/>
</dbReference>
<dbReference type="PANTHER" id="PTHR47332">
    <property type="entry name" value="SET DOMAIN-CONTAINING PROTEIN 5"/>
    <property type="match status" value="1"/>
</dbReference>
<evidence type="ECO:0000259" key="2">
    <source>
        <dbReference type="PROSITE" id="PS50280"/>
    </source>
</evidence>
<proteinExistence type="predicted"/>
<accession>A0AAN7B6E1</accession>
<dbReference type="Pfam" id="PF00856">
    <property type="entry name" value="SET"/>
    <property type="match status" value="1"/>
</dbReference>
<dbReference type="CDD" id="cd20071">
    <property type="entry name" value="SET_SMYD"/>
    <property type="match status" value="1"/>
</dbReference>
<dbReference type="AlphaFoldDB" id="A0AAN7B6E1"/>
<protein>
    <recommendedName>
        <fullName evidence="2">SET domain-containing protein</fullName>
    </recommendedName>
</protein>
<dbReference type="InterPro" id="IPR001214">
    <property type="entry name" value="SET_dom"/>
</dbReference>
<dbReference type="PANTHER" id="PTHR47332:SF6">
    <property type="entry name" value="SET DOMAIN-CONTAINING PROTEIN"/>
    <property type="match status" value="1"/>
</dbReference>
<comment type="caution">
    <text evidence="3">The sequence shown here is derived from an EMBL/GenBank/DDBJ whole genome shotgun (WGS) entry which is preliminary data.</text>
</comment>
<dbReference type="InterPro" id="IPR046341">
    <property type="entry name" value="SET_dom_sf"/>
</dbReference>
<sequence length="399" mass="43947">MARQSSSRRTLSAALVSTLITQGSDPTTFSPWTHRPFCLKASSDPWCVYTNADTSSSGRASVNHGISIITTPELASGTLNLLKHVPPTGLSSSDTASHSATRKNESKPCQVKSVTGKGLGAIATRRILKGEKVLVDRVAVLSAAEYPEDISRKQVQDLLAKAVEQLPEPEMVLKLSRKGRGEEQGFSVVEDLLLSNSFLVEVGGQSLMGLFGDLARFNHACEPNTNMRFSEKTLAMTIVASRDIEPGEELTISYIDATLPSKDRQSTLQKIWGFRCTCPLCRLSRHQRRASDERRTEIQTLRQETIELAQAGKFHDAIGISEQLIKLIDQEGLTLAIPDVYDIPAALYYHVGNLVKAREYNFLSLMALQELGVEEGSKEEDKVKMIKETLDKIEEELSA</sequence>
<feature type="domain" description="SET" evidence="2">
    <location>
        <begin position="107"/>
        <end position="255"/>
    </location>
</feature>
<reference evidence="3" key="1">
    <citation type="journal article" date="2023" name="Mol. Phylogenet. Evol.">
        <title>Genome-scale phylogeny and comparative genomics of the fungal order Sordariales.</title>
        <authorList>
            <person name="Hensen N."/>
            <person name="Bonometti L."/>
            <person name="Westerberg I."/>
            <person name="Brannstrom I.O."/>
            <person name="Guillou S."/>
            <person name="Cros-Aarteil S."/>
            <person name="Calhoun S."/>
            <person name="Haridas S."/>
            <person name="Kuo A."/>
            <person name="Mondo S."/>
            <person name="Pangilinan J."/>
            <person name="Riley R."/>
            <person name="LaButti K."/>
            <person name="Andreopoulos B."/>
            <person name="Lipzen A."/>
            <person name="Chen C."/>
            <person name="Yan M."/>
            <person name="Daum C."/>
            <person name="Ng V."/>
            <person name="Clum A."/>
            <person name="Steindorff A."/>
            <person name="Ohm R.A."/>
            <person name="Martin F."/>
            <person name="Silar P."/>
            <person name="Natvig D.O."/>
            <person name="Lalanne C."/>
            <person name="Gautier V."/>
            <person name="Ament-Velasquez S.L."/>
            <person name="Kruys A."/>
            <person name="Hutchinson M.I."/>
            <person name="Powell A.J."/>
            <person name="Barry K."/>
            <person name="Miller A.N."/>
            <person name="Grigoriev I.V."/>
            <person name="Debuchy R."/>
            <person name="Gladieux P."/>
            <person name="Hiltunen Thoren M."/>
            <person name="Johannesson H."/>
        </authorList>
    </citation>
    <scope>NUCLEOTIDE SEQUENCE</scope>
    <source>
        <strain evidence="3">PSN293</strain>
    </source>
</reference>
<organism evidence="3 4">
    <name type="scientific">Rhypophila decipiens</name>
    <dbReference type="NCBI Taxonomy" id="261697"/>
    <lineage>
        <taxon>Eukaryota</taxon>
        <taxon>Fungi</taxon>
        <taxon>Dikarya</taxon>
        <taxon>Ascomycota</taxon>
        <taxon>Pezizomycotina</taxon>
        <taxon>Sordariomycetes</taxon>
        <taxon>Sordariomycetidae</taxon>
        <taxon>Sordariales</taxon>
        <taxon>Naviculisporaceae</taxon>
        <taxon>Rhypophila</taxon>
    </lineage>
</organism>
<feature type="compositionally biased region" description="Polar residues" evidence="1">
    <location>
        <begin position="89"/>
        <end position="99"/>
    </location>
</feature>
<feature type="region of interest" description="Disordered" evidence="1">
    <location>
        <begin position="89"/>
        <end position="110"/>
    </location>
</feature>
<dbReference type="InterPro" id="IPR053185">
    <property type="entry name" value="SET_domain_protein"/>
</dbReference>
<reference evidence="3" key="2">
    <citation type="submission" date="2023-05" db="EMBL/GenBank/DDBJ databases">
        <authorList>
            <consortium name="Lawrence Berkeley National Laboratory"/>
            <person name="Steindorff A."/>
            <person name="Hensen N."/>
            <person name="Bonometti L."/>
            <person name="Westerberg I."/>
            <person name="Brannstrom I.O."/>
            <person name="Guillou S."/>
            <person name="Cros-Aarteil S."/>
            <person name="Calhoun S."/>
            <person name="Haridas S."/>
            <person name="Kuo A."/>
            <person name="Mondo S."/>
            <person name="Pangilinan J."/>
            <person name="Riley R."/>
            <person name="Labutti K."/>
            <person name="Andreopoulos B."/>
            <person name="Lipzen A."/>
            <person name="Chen C."/>
            <person name="Yanf M."/>
            <person name="Daum C."/>
            <person name="Ng V."/>
            <person name="Clum A."/>
            <person name="Ohm R."/>
            <person name="Martin F."/>
            <person name="Silar P."/>
            <person name="Natvig D."/>
            <person name="Lalanne C."/>
            <person name="Gautier V."/>
            <person name="Ament-Velasquez S.L."/>
            <person name="Kruys A."/>
            <person name="Hutchinson M.I."/>
            <person name="Powell A.J."/>
            <person name="Barry K."/>
            <person name="Miller A.N."/>
            <person name="Grigoriev I.V."/>
            <person name="Debuchy R."/>
            <person name="Gladieux P."/>
            <person name="Thoren M.H."/>
            <person name="Johannesson H."/>
        </authorList>
    </citation>
    <scope>NUCLEOTIDE SEQUENCE</scope>
    <source>
        <strain evidence="3">PSN293</strain>
    </source>
</reference>
<gene>
    <name evidence="3" type="ORF">QBC37DRAFT_465571</name>
</gene>
<dbReference type="EMBL" id="MU858124">
    <property type="protein sequence ID" value="KAK4212573.1"/>
    <property type="molecule type" value="Genomic_DNA"/>
</dbReference>
<dbReference type="Gene3D" id="2.170.270.10">
    <property type="entry name" value="SET domain"/>
    <property type="match status" value="1"/>
</dbReference>
<evidence type="ECO:0000313" key="4">
    <source>
        <dbReference type="Proteomes" id="UP001301769"/>
    </source>
</evidence>
<dbReference type="PROSITE" id="PS50280">
    <property type="entry name" value="SET"/>
    <property type="match status" value="1"/>
</dbReference>